<proteinExistence type="predicted"/>
<dbReference type="Proteomes" id="UP000000321">
    <property type="component" value="Unassembled WGS sequence"/>
</dbReference>
<keyword evidence="3" id="KW-1185">Reference proteome</keyword>
<keyword evidence="1" id="KW-0812">Transmembrane</keyword>
<dbReference type="HOGENOM" id="CLU_1650215_0_0_5"/>
<accession>Q1YKF1</accession>
<name>Q1YKF1_AURMS</name>
<keyword evidence="1" id="KW-0472">Membrane</keyword>
<reference evidence="2 3" key="1">
    <citation type="journal article" date="2008" name="Appl. Environ. Microbiol.">
        <title>Genomic insights into Mn(II) oxidation by the marine alphaproteobacterium Aurantimonas sp. strain SI85-9A1.</title>
        <authorList>
            <person name="Dick G.J."/>
            <person name="Podell S."/>
            <person name="Johnson H.A."/>
            <person name="Rivera-Espinoza Y."/>
            <person name="Bernier-Latmani R."/>
            <person name="McCarthy J.K."/>
            <person name="Torpey J.W."/>
            <person name="Clement B.G."/>
            <person name="Gaasterland T."/>
            <person name="Tebo B.M."/>
        </authorList>
    </citation>
    <scope>NUCLEOTIDE SEQUENCE [LARGE SCALE GENOMIC DNA]</scope>
    <source>
        <strain evidence="2 3">SI85-9A1</strain>
    </source>
</reference>
<comment type="caution">
    <text evidence="2">The sequence shown here is derived from an EMBL/GenBank/DDBJ whole genome shotgun (WGS) entry which is preliminary data.</text>
</comment>
<evidence type="ECO:0000313" key="2">
    <source>
        <dbReference type="EMBL" id="EAS50572.1"/>
    </source>
</evidence>
<feature type="transmembrane region" description="Helical" evidence="1">
    <location>
        <begin position="138"/>
        <end position="156"/>
    </location>
</feature>
<dbReference type="EMBL" id="AAPJ01000002">
    <property type="protein sequence ID" value="EAS50572.1"/>
    <property type="molecule type" value="Genomic_DNA"/>
</dbReference>
<keyword evidence="1" id="KW-1133">Transmembrane helix</keyword>
<dbReference type="AlphaFoldDB" id="Q1YKF1"/>
<sequence>MTSGFCPRNETAVRALTARRSVMLGVSAFPPGFGSDEYVMFTCGGSAARTDAVSADVPATVAAPFAPSEPTTTAAKADAMHQPVHSAEPVHYTPQIWAQAEPTRQQVRLGRRGFYLARSQRDDPASGAAVVDNRMTSVMIPTAVVGTLLAMAGYFFDVLL</sequence>
<gene>
    <name evidence="2" type="ORF">SI859A1_00692</name>
</gene>
<evidence type="ECO:0000313" key="3">
    <source>
        <dbReference type="Proteomes" id="UP000000321"/>
    </source>
</evidence>
<organism evidence="2 3">
    <name type="scientific">Aurantimonas manganoxydans (strain ATCC BAA-1229 / DSM 21871 / SI85-9A1)</name>
    <dbReference type="NCBI Taxonomy" id="287752"/>
    <lineage>
        <taxon>Bacteria</taxon>
        <taxon>Pseudomonadati</taxon>
        <taxon>Pseudomonadota</taxon>
        <taxon>Alphaproteobacteria</taxon>
        <taxon>Hyphomicrobiales</taxon>
        <taxon>Aurantimonadaceae</taxon>
        <taxon>Aurantimonas</taxon>
    </lineage>
</organism>
<dbReference type="BioCyc" id="AURANTIMONAS:SI859A1_00692-MONOMER"/>
<evidence type="ECO:0000256" key="1">
    <source>
        <dbReference type="SAM" id="Phobius"/>
    </source>
</evidence>
<protein>
    <submittedName>
        <fullName evidence="2">Uncharacterized protein</fullName>
    </submittedName>
</protein>